<dbReference type="OrthoDB" id="9988269at2"/>
<gene>
    <name evidence="1" type="ORF">SU32_02520</name>
</gene>
<dbReference type="EMBL" id="JXMU01000002">
    <property type="protein sequence ID" value="KPB02633.1"/>
    <property type="molecule type" value="Genomic_DNA"/>
</dbReference>
<dbReference type="RefSeq" id="WP_053997746.1">
    <property type="nucleotide sequence ID" value="NZ_JXMU01000002.1"/>
</dbReference>
<evidence type="ECO:0000313" key="2">
    <source>
        <dbReference type="Proteomes" id="UP000038011"/>
    </source>
</evidence>
<evidence type="ECO:0000313" key="1">
    <source>
        <dbReference type="EMBL" id="KPB02633.1"/>
    </source>
</evidence>
<protein>
    <submittedName>
        <fullName evidence="1">Uncharacterized protein</fullName>
    </submittedName>
</protein>
<keyword evidence="2" id="KW-1185">Reference proteome</keyword>
<sequence>MPEERALFGGPELHSLAAQYGANEGPLPIILDLLECKYEKSGSAIRQTKLEHTLSVSPKPVRTNKN</sequence>
<organism evidence="1 2">
    <name type="scientific">Ahrensia marina</name>
    <dbReference type="NCBI Taxonomy" id="1514904"/>
    <lineage>
        <taxon>Bacteria</taxon>
        <taxon>Pseudomonadati</taxon>
        <taxon>Pseudomonadota</taxon>
        <taxon>Alphaproteobacteria</taxon>
        <taxon>Hyphomicrobiales</taxon>
        <taxon>Ahrensiaceae</taxon>
        <taxon>Ahrensia</taxon>
    </lineage>
</organism>
<reference evidence="1 2" key="1">
    <citation type="submission" date="2015-01" db="EMBL/GenBank/DDBJ databases">
        <title>Ahrensia donghaiensis sp. nov., a novel dimethylsulphoniopropionate-cleavage bacterium isolated from seawater and emended descriptions of the genus Ahrensia and Ahrensia kielensis.</title>
        <authorList>
            <person name="Liu J."/>
        </authorList>
    </citation>
    <scope>NUCLEOTIDE SEQUENCE [LARGE SCALE GENOMIC DNA]</scope>
    <source>
        <strain evidence="1 2">LZD062</strain>
    </source>
</reference>
<name>A0A0M9GPH8_9HYPH</name>
<dbReference type="STRING" id="1514904.SU32_02520"/>
<accession>A0A0M9GPH8</accession>
<dbReference type="AlphaFoldDB" id="A0A0M9GPH8"/>
<comment type="caution">
    <text evidence="1">The sequence shown here is derived from an EMBL/GenBank/DDBJ whole genome shotgun (WGS) entry which is preliminary data.</text>
</comment>
<proteinExistence type="predicted"/>
<dbReference type="Proteomes" id="UP000038011">
    <property type="component" value="Unassembled WGS sequence"/>
</dbReference>
<dbReference type="PATRIC" id="fig|1514904.3.peg.1708"/>